<name>A0A0C7QXR3_PARSO</name>
<dbReference type="AlphaFoldDB" id="A0A0C7QXR3"/>
<dbReference type="PANTHER" id="PTHR43679:SF2">
    <property type="entry name" value="OCTANOYL-[GCVH]:PROTEIN N-OCTANOYLTRANSFERASE"/>
    <property type="match status" value="1"/>
</dbReference>
<dbReference type="GO" id="GO:0033819">
    <property type="term" value="F:lipoyl(octanoyl) transferase activity"/>
    <property type="evidence" value="ECO:0007669"/>
    <property type="project" value="UniProtKB-EC"/>
</dbReference>
<dbReference type="Proteomes" id="UP000049127">
    <property type="component" value="Unassembled WGS sequence"/>
</dbReference>
<dbReference type="InterPro" id="IPR004143">
    <property type="entry name" value="BPL_LPL_catalytic"/>
</dbReference>
<evidence type="ECO:0000259" key="1">
    <source>
        <dbReference type="PROSITE" id="PS51733"/>
    </source>
</evidence>
<sequence>MQKWRVIKNKTANGAMNMAIDESIMTSYKEGKCKPTLRFYTWKPSCLSIGYFQNLQKEVDLDKCRELDIDVVRRPTGGRAVLHQNELTYSIILGEDNSLMDKSINESYKFISKGIAKGLGIAGINIDELKKGERISREKLSAACFNAHASYEITINNKKIVGSAQNRKDGVILQHGSIILNFNVDDLYEVIKTKNKDIKERAKKFTLSKASGIENEINMKVDILNLEESILSGIKKSFNVDFEELGLSDYELNLARDLYKKYLSYDYINKR</sequence>
<dbReference type="RefSeq" id="WP_055337344.1">
    <property type="nucleotide sequence ID" value="NZ_CDNF01000032.1"/>
</dbReference>
<reference evidence="2 3" key="1">
    <citation type="submission" date="2015-01" db="EMBL/GenBank/DDBJ databases">
        <authorList>
            <person name="Aslett A.Martin."/>
            <person name="De Silva Nishadi"/>
        </authorList>
    </citation>
    <scope>NUCLEOTIDE SEQUENCE [LARGE SCALE GENOMIC DNA]</scope>
    <source>
        <strain evidence="2 3">R28058</strain>
    </source>
</reference>
<dbReference type="PANTHER" id="PTHR43679">
    <property type="entry name" value="OCTANOYLTRANSFERASE LIPM-RELATED"/>
    <property type="match status" value="1"/>
</dbReference>
<dbReference type="InterPro" id="IPR045864">
    <property type="entry name" value="aa-tRNA-synth_II/BPL/LPL"/>
</dbReference>
<dbReference type="Pfam" id="PF21948">
    <property type="entry name" value="LplA-B_cat"/>
    <property type="match status" value="1"/>
</dbReference>
<keyword evidence="2" id="KW-0012">Acyltransferase</keyword>
<dbReference type="EC" id="2.3.1.181" evidence="2"/>
<keyword evidence="2" id="KW-0548">Nucleotidyltransferase</keyword>
<keyword evidence="2" id="KW-0436">Ligase</keyword>
<proteinExistence type="predicted"/>
<organism evidence="2 3">
    <name type="scientific">Paraclostridium sordellii</name>
    <name type="common">Clostridium sordellii</name>
    <dbReference type="NCBI Taxonomy" id="1505"/>
    <lineage>
        <taxon>Bacteria</taxon>
        <taxon>Bacillati</taxon>
        <taxon>Bacillota</taxon>
        <taxon>Clostridia</taxon>
        <taxon>Peptostreptococcales</taxon>
        <taxon>Peptostreptococcaceae</taxon>
        <taxon>Paraclostridium</taxon>
    </lineage>
</organism>
<accession>A0A0C7QXR3</accession>
<protein>
    <submittedName>
        <fullName evidence="2">Biotin/lipoate-protein ligase</fullName>
        <ecNumber evidence="2">2.3.1.181</ecNumber>
        <ecNumber evidence="2">2.7.7.63</ecNumber>
    </submittedName>
</protein>
<feature type="domain" description="BPL/LPL catalytic" evidence="1">
    <location>
        <begin position="31"/>
        <end position="242"/>
    </location>
</feature>
<dbReference type="GO" id="GO:0016874">
    <property type="term" value="F:ligase activity"/>
    <property type="evidence" value="ECO:0007669"/>
    <property type="project" value="UniProtKB-KW"/>
</dbReference>
<evidence type="ECO:0000313" key="2">
    <source>
        <dbReference type="EMBL" id="CEQ05135.1"/>
    </source>
</evidence>
<dbReference type="EC" id="2.7.7.63" evidence="2"/>
<dbReference type="Gene3D" id="3.30.930.10">
    <property type="entry name" value="Bira Bifunctional Protein, Domain 2"/>
    <property type="match status" value="1"/>
</dbReference>
<gene>
    <name evidence="2" type="primary">lipM</name>
    <name evidence="2" type="ORF">R28058_28521</name>
</gene>
<keyword evidence="2" id="KW-0808">Transferase</keyword>
<evidence type="ECO:0000313" key="3">
    <source>
        <dbReference type="Proteomes" id="UP000049127"/>
    </source>
</evidence>
<dbReference type="CDD" id="cd16443">
    <property type="entry name" value="LplA"/>
    <property type="match status" value="1"/>
</dbReference>
<dbReference type="OrthoDB" id="9788148at2"/>
<dbReference type="SUPFAM" id="SSF55681">
    <property type="entry name" value="Class II aaRS and biotin synthetases"/>
    <property type="match status" value="1"/>
</dbReference>
<dbReference type="PROSITE" id="PS51733">
    <property type="entry name" value="BPL_LPL_CATALYTIC"/>
    <property type="match status" value="1"/>
</dbReference>
<dbReference type="GO" id="GO:0016779">
    <property type="term" value="F:nucleotidyltransferase activity"/>
    <property type="evidence" value="ECO:0007669"/>
    <property type="project" value="UniProtKB-KW"/>
</dbReference>
<dbReference type="InterPro" id="IPR050664">
    <property type="entry name" value="Octanoyltrans_LipM/LipL"/>
</dbReference>
<dbReference type="GO" id="GO:0009249">
    <property type="term" value="P:protein lipoylation"/>
    <property type="evidence" value="ECO:0007669"/>
    <property type="project" value="UniProtKB-ARBA"/>
</dbReference>
<dbReference type="EMBL" id="CEKZ01000023">
    <property type="protein sequence ID" value="CEQ05135.1"/>
    <property type="molecule type" value="Genomic_DNA"/>
</dbReference>